<dbReference type="EMBL" id="OC009883">
    <property type="protein sequence ID" value="CAD7267656.1"/>
    <property type="molecule type" value="Genomic_DNA"/>
</dbReference>
<reference evidence="1" key="1">
    <citation type="submission" date="2020-11" db="EMBL/GenBank/DDBJ databases">
        <authorList>
            <person name="Tran Van P."/>
        </authorList>
    </citation>
    <scope>NUCLEOTIDE SEQUENCE</scope>
</reference>
<proteinExistence type="predicted"/>
<accession>A0A7R9G5A1</accession>
<sequence>MCACAFINFERSSLDMRLRVASRYVGEMPSSTLQSKSSHTPPRLVVPMSERQQMALLMQMTSDGQSGRINYGYIQILYLSVVALICTPASCIDNQVQIRPNCRQRCRCTPRTPLSPRIRTSLVRRSGWSDSSSQACMHRLVDDLSAIVTGQLFCCLNEPASSAW</sequence>
<evidence type="ECO:0000313" key="1">
    <source>
        <dbReference type="EMBL" id="CAD7267656.1"/>
    </source>
</evidence>
<gene>
    <name evidence="1" type="ORF">TSIB3V08_LOCUS11661</name>
</gene>
<name>A0A7R9G5A1_TIMSH</name>
<protein>
    <submittedName>
        <fullName evidence="1">Uncharacterized protein</fullName>
    </submittedName>
</protein>
<organism evidence="1">
    <name type="scientific">Timema shepardi</name>
    <name type="common">Walking stick</name>
    <dbReference type="NCBI Taxonomy" id="629360"/>
    <lineage>
        <taxon>Eukaryota</taxon>
        <taxon>Metazoa</taxon>
        <taxon>Ecdysozoa</taxon>
        <taxon>Arthropoda</taxon>
        <taxon>Hexapoda</taxon>
        <taxon>Insecta</taxon>
        <taxon>Pterygota</taxon>
        <taxon>Neoptera</taxon>
        <taxon>Polyneoptera</taxon>
        <taxon>Phasmatodea</taxon>
        <taxon>Timematodea</taxon>
        <taxon>Timematoidea</taxon>
        <taxon>Timematidae</taxon>
        <taxon>Timema</taxon>
    </lineage>
</organism>
<dbReference type="AlphaFoldDB" id="A0A7R9G5A1"/>